<gene>
    <name evidence="3" type="ORF">S01H1_65112</name>
</gene>
<sequence>AMQFLAPAALLALLPLAGAIILLYLLRLRRREMVIPSVFLWRRAVEDVQANAPFQKLRRNLLLFLQLAALSALVFGLAGPHFLGHRLAGKSTVVVLDASASMRATDAGASRFDEAKRRATQIVKGMGRRDETAIVMCGARAWVATPFSGEQRRLLGTIQSAQPTDGTTNMRDGLLLALSLARKRQNARVYVISDGAFPPLPQVQLSAEVQFLRVGARNDNVALLAFEAARPPGDREHQLFVRINNYAPES</sequence>
<dbReference type="PANTHER" id="PTHR37464:SF1">
    <property type="entry name" value="BLL2463 PROTEIN"/>
    <property type="match status" value="1"/>
</dbReference>
<reference evidence="3" key="1">
    <citation type="journal article" date="2014" name="Front. Microbiol.">
        <title>High frequency of phylogenetically diverse reductive dehalogenase-homologous genes in deep subseafloor sedimentary metagenomes.</title>
        <authorList>
            <person name="Kawai M."/>
            <person name="Futagami T."/>
            <person name="Toyoda A."/>
            <person name="Takaki Y."/>
            <person name="Nishi S."/>
            <person name="Hori S."/>
            <person name="Arai W."/>
            <person name="Tsubouchi T."/>
            <person name="Morono Y."/>
            <person name="Uchiyama I."/>
            <person name="Ito T."/>
            <person name="Fujiyama A."/>
            <person name="Inagaki F."/>
            <person name="Takami H."/>
        </authorList>
    </citation>
    <scope>NUCLEOTIDE SEQUENCE</scope>
    <source>
        <strain evidence="3">Expedition CK06-06</strain>
    </source>
</reference>
<feature type="transmembrane region" description="Helical" evidence="1">
    <location>
        <begin position="6"/>
        <end position="26"/>
    </location>
</feature>
<dbReference type="Pfam" id="PF13519">
    <property type="entry name" value="VWA_2"/>
    <property type="match status" value="1"/>
</dbReference>
<proteinExistence type="predicted"/>
<dbReference type="InterPro" id="IPR036465">
    <property type="entry name" value="vWFA_dom_sf"/>
</dbReference>
<feature type="non-terminal residue" evidence="3">
    <location>
        <position position="250"/>
    </location>
</feature>
<keyword evidence="1" id="KW-0812">Transmembrane</keyword>
<dbReference type="Pfam" id="PF07584">
    <property type="entry name" value="BatA"/>
    <property type="match status" value="1"/>
</dbReference>
<feature type="domain" description="VWFA" evidence="2">
    <location>
        <begin position="89"/>
        <end position="245"/>
    </location>
</feature>
<dbReference type="InterPro" id="IPR002035">
    <property type="entry name" value="VWF_A"/>
</dbReference>
<dbReference type="PANTHER" id="PTHR37464">
    <property type="entry name" value="BLL2463 PROTEIN"/>
    <property type="match status" value="1"/>
</dbReference>
<dbReference type="EMBL" id="BARS01042963">
    <property type="protein sequence ID" value="GAG34530.1"/>
    <property type="molecule type" value="Genomic_DNA"/>
</dbReference>
<evidence type="ECO:0000259" key="2">
    <source>
        <dbReference type="SMART" id="SM00327"/>
    </source>
</evidence>
<comment type="caution">
    <text evidence="3">The sequence shown here is derived from an EMBL/GenBank/DDBJ whole genome shotgun (WGS) entry which is preliminary data.</text>
</comment>
<dbReference type="InterPro" id="IPR024163">
    <property type="entry name" value="Aerotolerance_reg_N"/>
</dbReference>
<protein>
    <recommendedName>
        <fullName evidence="2">VWFA domain-containing protein</fullName>
    </recommendedName>
</protein>
<keyword evidence="1" id="KW-1133">Transmembrane helix</keyword>
<feature type="transmembrane region" description="Helical" evidence="1">
    <location>
        <begin position="61"/>
        <end position="83"/>
    </location>
</feature>
<organism evidence="3">
    <name type="scientific">marine sediment metagenome</name>
    <dbReference type="NCBI Taxonomy" id="412755"/>
    <lineage>
        <taxon>unclassified sequences</taxon>
        <taxon>metagenomes</taxon>
        <taxon>ecological metagenomes</taxon>
    </lineage>
</organism>
<dbReference type="AlphaFoldDB" id="X0WV55"/>
<evidence type="ECO:0000313" key="3">
    <source>
        <dbReference type="EMBL" id="GAG34530.1"/>
    </source>
</evidence>
<dbReference type="SMART" id="SM00327">
    <property type="entry name" value="VWA"/>
    <property type="match status" value="1"/>
</dbReference>
<accession>X0WV55</accession>
<feature type="non-terminal residue" evidence="3">
    <location>
        <position position="1"/>
    </location>
</feature>
<keyword evidence="1" id="KW-0472">Membrane</keyword>
<evidence type="ECO:0000256" key="1">
    <source>
        <dbReference type="SAM" id="Phobius"/>
    </source>
</evidence>
<dbReference type="SUPFAM" id="SSF53300">
    <property type="entry name" value="vWA-like"/>
    <property type="match status" value="1"/>
</dbReference>
<name>X0WV55_9ZZZZ</name>
<dbReference type="Gene3D" id="3.40.50.410">
    <property type="entry name" value="von Willebrand factor, type A domain"/>
    <property type="match status" value="1"/>
</dbReference>